<name>A0A2H0DYB3_9BACT</name>
<sequence length="298" mass="32030">MKHKRSTRIMVYFTVFLLILVPTFLFVDTESILDDLGTVTLKIQDSLGSYTYTNKYARANVVDAVTLYEEQSDTQINDSSFNTRNDQVEIPTPEEIAKLFSSYTENNVKKEESPKVVTTVQTSSLTTDVIDTSSHTKATQQDNSVEHVSKPEEATQTPTEQTYYEITLFDTSKAIRGGGGGGGGSIPAPTPITDTTAPLTPVVTTPSDFSSSFATTTISFVGSAEADATLLMEYVVGTTTTSYTTTVDGGGSWNIDNILFTQGTTTISFYAIDASSNTSSATTVDIGIDTRPASPAIT</sequence>
<feature type="non-terminal residue" evidence="3">
    <location>
        <position position="298"/>
    </location>
</feature>
<evidence type="ECO:0000313" key="4">
    <source>
        <dbReference type="Proteomes" id="UP000231143"/>
    </source>
</evidence>
<keyword evidence="2" id="KW-0812">Transmembrane</keyword>
<protein>
    <submittedName>
        <fullName evidence="3">Uncharacterized protein</fullName>
    </submittedName>
</protein>
<feature type="transmembrane region" description="Helical" evidence="2">
    <location>
        <begin position="9"/>
        <end position="27"/>
    </location>
</feature>
<gene>
    <name evidence="3" type="ORF">COW81_01960</name>
</gene>
<evidence type="ECO:0000256" key="1">
    <source>
        <dbReference type="SAM" id="MobiDB-lite"/>
    </source>
</evidence>
<feature type="compositionally biased region" description="Polar residues" evidence="1">
    <location>
        <begin position="132"/>
        <end position="143"/>
    </location>
</feature>
<evidence type="ECO:0000256" key="2">
    <source>
        <dbReference type="SAM" id="Phobius"/>
    </source>
</evidence>
<dbReference type="AlphaFoldDB" id="A0A2H0DYB3"/>
<keyword evidence="2" id="KW-1133">Transmembrane helix</keyword>
<comment type="caution">
    <text evidence="3">The sequence shown here is derived from an EMBL/GenBank/DDBJ whole genome shotgun (WGS) entry which is preliminary data.</text>
</comment>
<keyword evidence="2" id="KW-0472">Membrane</keyword>
<dbReference type="EMBL" id="PCTT01000023">
    <property type="protein sequence ID" value="PIP87163.1"/>
    <property type="molecule type" value="Genomic_DNA"/>
</dbReference>
<accession>A0A2H0DYB3</accession>
<proteinExistence type="predicted"/>
<dbReference type="Proteomes" id="UP000231143">
    <property type="component" value="Unassembled WGS sequence"/>
</dbReference>
<feature type="compositionally biased region" description="Basic and acidic residues" evidence="1">
    <location>
        <begin position="144"/>
        <end position="153"/>
    </location>
</feature>
<reference evidence="3 4" key="1">
    <citation type="submission" date="2017-09" db="EMBL/GenBank/DDBJ databases">
        <title>Depth-based differentiation of microbial function through sediment-hosted aquifers and enrichment of novel symbionts in the deep terrestrial subsurface.</title>
        <authorList>
            <person name="Probst A.J."/>
            <person name="Ladd B."/>
            <person name="Jarett J.K."/>
            <person name="Geller-Mcgrath D.E."/>
            <person name="Sieber C.M."/>
            <person name="Emerson J.B."/>
            <person name="Anantharaman K."/>
            <person name="Thomas B.C."/>
            <person name="Malmstrom R."/>
            <person name="Stieglmeier M."/>
            <person name="Klingl A."/>
            <person name="Woyke T."/>
            <person name="Ryan C.M."/>
            <person name="Banfield J.F."/>
        </authorList>
    </citation>
    <scope>NUCLEOTIDE SEQUENCE [LARGE SCALE GENOMIC DNA]</scope>
    <source>
        <strain evidence="3">CG22_combo_CG10-13_8_21_14_all_36_13</strain>
    </source>
</reference>
<organism evidence="3 4">
    <name type="scientific">Candidatus Campbellbacteria bacterium CG22_combo_CG10-13_8_21_14_all_36_13</name>
    <dbReference type="NCBI Taxonomy" id="1974529"/>
    <lineage>
        <taxon>Bacteria</taxon>
        <taxon>Candidatus Campbelliibacteriota</taxon>
    </lineage>
</organism>
<evidence type="ECO:0000313" key="3">
    <source>
        <dbReference type="EMBL" id="PIP87163.1"/>
    </source>
</evidence>
<feature type="region of interest" description="Disordered" evidence="1">
    <location>
        <begin position="132"/>
        <end position="158"/>
    </location>
</feature>